<keyword evidence="2" id="KW-0539">Nucleus</keyword>
<dbReference type="EMBL" id="JBBWWQ010000005">
    <property type="protein sequence ID" value="KAK8946963.1"/>
    <property type="molecule type" value="Genomic_DNA"/>
</dbReference>
<evidence type="ECO:0000313" key="5">
    <source>
        <dbReference type="Proteomes" id="UP001418222"/>
    </source>
</evidence>
<dbReference type="GO" id="GO:0005634">
    <property type="term" value="C:nucleus"/>
    <property type="evidence" value="ECO:0007669"/>
    <property type="project" value="UniProtKB-SubCell"/>
</dbReference>
<dbReference type="InterPro" id="IPR051358">
    <property type="entry name" value="TF_AMS/ICE1/BHLH6-like"/>
</dbReference>
<dbReference type="PANTHER" id="PTHR31945">
    <property type="entry name" value="TRANSCRIPTION FACTOR SCREAM2-RELATED"/>
    <property type="match status" value="1"/>
</dbReference>
<evidence type="ECO:0000313" key="4">
    <source>
        <dbReference type="EMBL" id="KAK8946963.1"/>
    </source>
</evidence>
<dbReference type="PANTHER" id="PTHR31945:SF5">
    <property type="entry name" value="TRANSCRIPTION FACTOR SCREAM-LIKE PROTEIN"/>
    <property type="match status" value="1"/>
</dbReference>
<dbReference type="AlphaFoldDB" id="A0AAP0BQ03"/>
<evidence type="ECO:0000256" key="2">
    <source>
        <dbReference type="ARBA" id="ARBA00023242"/>
    </source>
</evidence>
<dbReference type="Pfam" id="PF22754">
    <property type="entry name" value="bHLH-TF_ACT-like_plant"/>
    <property type="match status" value="1"/>
</dbReference>
<proteinExistence type="predicted"/>
<feature type="domain" description="Plant bHLH transcription factor ACT-like" evidence="3">
    <location>
        <begin position="79"/>
        <end position="157"/>
    </location>
</feature>
<evidence type="ECO:0000256" key="1">
    <source>
        <dbReference type="ARBA" id="ARBA00004123"/>
    </source>
</evidence>
<reference evidence="4 5" key="1">
    <citation type="journal article" date="2022" name="Nat. Plants">
        <title>Genomes of leafy and leafless Platanthera orchids illuminate the evolution of mycoheterotrophy.</title>
        <authorList>
            <person name="Li M.H."/>
            <person name="Liu K.W."/>
            <person name="Li Z."/>
            <person name="Lu H.C."/>
            <person name="Ye Q.L."/>
            <person name="Zhang D."/>
            <person name="Wang J.Y."/>
            <person name="Li Y.F."/>
            <person name="Zhong Z.M."/>
            <person name="Liu X."/>
            <person name="Yu X."/>
            <person name="Liu D.K."/>
            <person name="Tu X.D."/>
            <person name="Liu B."/>
            <person name="Hao Y."/>
            <person name="Liao X.Y."/>
            <person name="Jiang Y.T."/>
            <person name="Sun W.H."/>
            <person name="Chen J."/>
            <person name="Chen Y.Q."/>
            <person name="Ai Y."/>
            <person name="Zhai J.W."/>
            <person name="Wu S.S."/>
            <person name="Zhou Z."/>
            <person name="Hsiao Y.Y."/>
            <person name="Wu W.L."/>
            <person name="Chen Y.Y."/>
            <person name="Lin Y.F."/>
            <person name="Hsu J.L."/>
            <person name="Li C.Y."/>
            <person name="Wang Z.W."/>
            <person name="Zhao X."/>
            <person name="Zhong W.Y."/>
            <person name="Ma X.K."/>
            <person name="Ma L."/>
            <person name="Huang J."/>
            <person name="Chen G.Z."/>
            <person name="Huang M.Z."/>
            <person name="Huang L."/>
            <person name="Peng D.H."/>
            <person name="Luo Y.B."/>
            <person name="Zou S.Q."/>
            <person name="Chen S.P."/>
            <person name="Lan S."/>
            <person name="Tsai W.C."/>
            <person name="Van de Peer Y."/>
            <person name="Liu Z.J."/>
        </authorList>
    </citation>
    <scope>NUCLEOTIDE SEQUENCE [LARGE SCALE GENOMIC DNA]</scope>
    <source>
        <strain evidence="4">Lor287</strain>
    </source>
</reference>
<name>A0AAP0BQ03_9ASPA</name>
<accession>A0AAP0BQ03</accession>
<dbReference type="GO" id="GO:0043565">
    <property type="term" value="F:sequence-specific DNA binding"/>
    <property type="evidence" value="ECO:0007669"/>
    <property type="project" value="TreeGrafter"/>
</dbReference>
<comment type="subcellular location">
    <subcellularLocation>
        <location evidence="1">Nucleus</location>
    </subcellularLocation>
</comment>
<gene>
    <name evidence="4" type="ORF">KSP39_PZI006714</name>
</gene>
<dbReference type="GO" id="GO:0003700">
    <property type="term" value="F:DNA-binding transcription factor activity"/>
    <property type="evidence" value="ECO:0007669"/>
    <property type="project" value="TreeGrafter"/>
</dbReference>
<organism evidence="4 5">
    <name type="scientific">Platanthera zijinensis</name>
    <dbReference type="NCBI Taxonomy" id="2320716"/>
    <lineage>
        <taxon>Eukaryota</taxon>
        <taxon>Viridiplantae</taxon>
        <taxon>Streptophyta</taxon>
        <taxon>Embryophyta</taxon>
        <taxon>Tracheophyta</taxon>
        <taxon>Spermatophyta</taxon>
        <taxon>Magnoliopsida</taxon>
        <taxon>Liliopsida</taxon>
        <taxon>Asparagales</taxon>
        <taxon>Orchidaceae</taxon>
        <taxon>Orchidoideae</taxon>
        <taxon>Orchideae</taxon>
        <taxon>Orchidinae</taxon>
        <taxon>Platanthera</taxon>
    </lineage>
</organism>
<protein>
    <recommendedName>
        <fullName evidence="3">Plant bHLH transcription factor ACT-like domain-containing protein</fullName>
    </recommendedName>
</protein>
<sequence length="169" mass="18865">MVTGEQQQQQHKRAALHEKLQLLRSVTNSHALNTKSIIVDASKYIQSLKHKVERLNREIGYARNIIISEEENQFTRPPMVTVETLEKKGFMINVYMEKSCSGLLVSILQVFEDLGLNVVEASASCAEAFRLEAFGTQEVMETLDAGAVKQAVHRAIQSCTEIEAESSGE</sequence>
<keyword evidence="5" id="KW-1185">Reference proteome</keyword>
<evidence type="ECO:0000259" key="3">
    <source>
        <dbReference type="Pfam" id="PF22754"/>
    </source>
</evidence>
<dbReference type="InterPro" id="IPR054502">
    <property type="entry name" value="bHLH-TF_ACT-like_plant"/>
</dbReference>
<comment type="caution">
    <text evidence="4">The sequence shown here is derived from an EMBL/GenBank/DDBJ whole genome shotgun (WGS) entry which is preliminary data.</text>
</comment>
<dbReference type="Proteomes" id="UP001418222">
    <property type="component" value="Unassembled WGS sequence"/>
</dbReference>